<dbReference type="EMBL" id="CP095071">
    <property type="protein sequence ID" value="UOQ84499.1"/>
    <property type="molecule type" value="Genomic_DNA"/>
</dbReference>
<protein>
    <submittedName>
        <fullName evidence="3">CapA family protein</fullName>
    </submittedName>
</protein>
<dbReference type="RefSeq" id="WP_244742322.1">
    <property type="nucleotide sequence ID" value="NZ_CP095071.1"/>
</dbReference>
<dbReference type="InterPro" id="IPR052169">
    <property type="entry name" value="CW_Biosynth-Accessory"/>
</dbReference>
<organism evidence="3 4">
    <name type="scientific">Gracilibacillus salinarum</name>
    <dbReference type="NCBI Taxonomy" id="2932255"/>
    <lineage>
        <taxon>Bacteria</taxon>
        <taxon>Bacillati</taxon>
        <taxon>Bacillota</taxon>
        <taxon>Bacilli</taxon>
        <taxon>Bacillales</taxon>
        <taxon>Bacillaceae</taxon>
        <taxon>Gracilibacillus</taxon>
    </lineage>
</organism>
<feature type="domain" description="Capsule synthesis protein CapA" evidence="2">
    <location>
        <begin position="2"/>
        <end position="313"/>
    </location>
</feature>
<dbReference type="InterPro" id="IPR029052">
    <property type="entry name" value="Metallo-depent_PP-like"/>
</dbReference>
<evidence type="ECO:0000259" key="2">
    <source>
        <dbReference type="SMART" id="SM00854"/>
    </source>
</evidence>
<sequence length="428" mass="47978">MRMIATGDSFIARRIPENDKRAKNIKEWMNGADVRFTNLEITTHHKEGYPSPFSGGTWAMAEPSVLDDLTYYGFNLYNWATNHTMDYLQGGLLATERELDARGLVHAGAGRTLAAAAEPRYIDTVQGRVALIGATSTFHEASLAGDPTPHIKGRPGINPLRYEEVYYVTKSEMETLKQISNNTDIDANEMLNRLEGFSVEGGQDEFLFSGKLFKSADRSYRVRRPVKQDIERLTASIQAARRQADYVIVSLHSHEMEGMDKNKPADFLQDAARACIDAGAHTIFGHGPHVVRGVELYQGRPIFYSLGNFIFQNDSVSYLPSDFYHKYGLRTDANVADGYDIRSDYGRKGLGVNPNVWESVIAKLIWNGDDLQSIELQPINLGFKQARYQKGWPELTDNVEVLQRIKELSEPFGTEIVVADNKAIVVCT</sequence>
<dbReference type="InterPro" id="IPR019079">
    <property type="entry name" value="Capsule_synth_CapA"/>
</dbReference>
<evidence type="ECO:0000313" key="4">
    <source>
        <dbReference type="Proteomes" id="UP000831537"/>
    </source>
</evidence>
<dbReference type="SUPFAM" id="SSF56300">
    <property type="entry name" value="Metallo-dependent phosphatases"/>
    <property type="match status" value="1"/>
</dbReference>
<name>A0ABY4GJY2_9BACI</name>
<accession>A0ABY4GJY2</accession>
<dbReference type="PANTHER" id="PTHR33393">
    <property type="entry name" value="POLYGLUTAMINE SYNTHESIS ACCESSORY PROTEIN RV0574C-RELATED"/>
    <property type="match status" value="1"/>
</dbReference>
<dbReference type="Pfam" id="PF09587">
    <property type="entry name" value="PGA_cap"/>
    <property type="match status" value="1"/>
</dbReference>
<evidence type="ECO:0000313" key="3">
    <source>
        <dbReference type="EMBL" id="UOQ84499.1"/>
    </source>
</evidence>
<evidence type="ECO:0000256" key="1">
    <source>
        <dbReference type="ARBA" id="ARBA00005662"/>
    </source>
</evidence>
<reference evidence="3 4" key="1">
    <citation type="submission" date="2022-04" db="EMBL/GenBank/DDBJ databases">
        <title>Gracilibacillus sp. isolated from saltern.</title>
        <authorList>
            <person name="Won M."/>
            <person name="Lee C.-M."/>
            <person name="Woen H.-Y."/>
            <person name="Kwon S.-W."/>
        </authorList>
    </citation>
    <scope>NUCLEOTIDE SEQUENCE [LARGE SCALE GENOMIC DNA]</scope>
    <source>
        <strain evidence="3 4">SSPM10-3</strain>
    </source>
</reference>
<dbReference type="CDD" id="cd07381">
    <property type="entry name" value="MPP_CapA"/>
    <property type="match status" value="1"/>
</dbReference>
<keyword evidence="4" id="KW-1185">Reference proteome</keyword>
<proteinExistence type="inferred from homology"/>
<dbReference type="PANTHER" id="PTHR33393:SF13">
    <property type="entry name" value="PGA BIOSYNTHESIS PROTEIN CAPA"/>
    <property type="match status" value="1"/>
</dbReference>
<gene>
    <name evidence="3" type="ORF">MUN87_17700</name>
</gene>
<dbReference type="SMART" id="SM00854">
    <property type="entry name" value="PGA_cap"/>
    <property type="match status" value="1"/>
</dbReference>
<comment type="similarity">
    <text evidence="1">Belongs to the CapA family.</text>
</comment>
<dbReference type="Proteomes" id="UP000831537">
    <property type="component" value="Chromosome"/>
</dbReference>